<evidence type="ECO:0000313" key="2">
    <source>
        <dbReference type="Proteomes" id="UP000218387"/>
    </source>
</evidence>
<dbReference type="EMBL" id="CP029487">
    <property type="protein sequence ID" value="QCT71516.1"/>
    <property type="molecule type" value="Genomic_DNA"/>
</dbReference>
<dbReference type="KEGG" id="emt:CPZ25_009320"/>
<gene>
    <name evidence="1" type="ORF">CPZ25_009320</name>
</gene>
<keyword evidence="2" id="KW-1185">Reference proteome</keyword>
<reference evidence="1 2" key="1">
    <citation type="submission" date="2018-05" db="EMBL/GenBank/DDBJ databases">
        <title>Genome comparison of Eubacterium sp.</title>
        <authorList>
            <person name="Feng Y."/>
            <person name="Sanchez-Andrea I."/>
            <person name="Stams A.J.M."/>
            <person name="De Vos W.M."/>
        </authorList>
    </citation>
    <scope>NUCLEOTIDE SEQUENCE [LARGE SCALE GENOMIC DNA]</scope>
    <source>
        <strain evidence="1 2">YI</strain>
    </source>
</reference>
<dbReference type="RefSeq" id="WP_096920269.1">
    <property type="nucleotide sequence ID" value="NZ_CP029487.1"/>
</dbReference>
<dbReference type="Proteomes" id="UP000218387">
    <property type="component" value="Chromosome"/>
</dbReference>
<protein>
    <submittedName>
        <fullName evidence="1">Uncharacterized protein</fullName>
    </submittedName>
</protein>
<organism evidence="1 2">
    <name type="scientific">Eubacterium maltosivorans</name>
    <dbReference type="NCBI Taxonomy" id="2041044"/>
    <lineage>
        <taxon>Bacteria</taxon>
        <taxon>Bacillati</taxon>
        <taxon>Bacillota</taxon>
        <taxon>Clostridia</taxon>
        <taxon>Eubacteriales</taxon>
        <taxon>Eubacteriaceae</taxon>
        <taxon>Eubacterium</taxon>
    </lineage>
</organism>
<accession>A0A4V1GLZ6</accession>
<evidence type="ECO:0000313" key="1">
    <source>
        <dbReference type="EMBL" id="QCT71516.1"/>
    </source>
</evidence>
<sequence length="86" mass="10080">MLEGRSRTINLVEYSKIGEDRVCQFYANINSDAPETMDMGRSILNQELYKINRMQVMKDQADFETYAYNIQDEMIAEKNNSQEVTE</sequence>
<proteinExistence type="predicted"/>
<name>A0A4V1GLZ6_EUBML</name>
<dbReference type="AlphaFoldDB" id="A0A4V1GLZ6"/>